<comment type="caution">
    <text evidence="1">The sequence shown here is derived from an EMBL/GenBank/DDBJ whole genome shotgun (WGS) entry which is preliminary data.</text>
</comment>
<dbReference type="InterPro" id="IPR011990">
    <property type="entry name" value="TPR-like_helical_dom_sf"/>
</dbReference>
<dbReference type="RefSeq" id="WP_338098811.1">
    <property type="nucleotide sequence ID" value="NZ_JAWDKD010000005.1"/>
</dbReference>
<dbReference type="Proteomes" id="UP001271789">
    <property type="component" value="Unassembled WGS sequence"/>
</dbReference>
<name>A0AAE4MJQ8_9EURY</name>
<evidence type="ECO:0000313" key="2">
    <source>
        <dbReference type="Proteomes" id="UP001271789"/>
    </source>
</evidence>
<reference evidence="1" key="1">
    <citation type="submission" date="2023-06" db="EMBL/GenBank/DDBJ databases">
        <title>Genome sequence of Methanosarcinaceae archaeon Ag5.</title>
        <authorList>
            <person name="Protasov E."/>
            <person name="Platt K."/>
            <person name="Poehlein A."/>
            <person name="Daniel R."/>
            <person name="Brune A."/>
        </authorList>
    </citation>
    <scope>NUCLEOTIDE SEQUENCE</scope>
    <source>
        <strain evidence="1">Ag5</strain>
    </source>
</reference>
<protein>
    <submittedName>
        <fullName evidence="1">Uncharacterized protein</fullName>
    </submittedName>
</protein>
<dbReference type="Gene3D" id="1.25.40.10">
    <property type="entry name" value="Tetratricopeptide repeat domain"/>
    <property type="match status" value="1"/>
</dbReference>
<keyword evidence="2" id="KW-1185">Reference proteome</keyword>
<gene>
    <name evidence="1" type="ORF">MsAg5_02510</name>
</gene>
<dbReference type="AlphaFoldDB" id="A0AAE4MJQ8"/>
<evidence type="ECO:0000313" key="1">
    <source>
        <dbReference type="EMBL" id="MDV0446418.1"/>
    </source>
</evidence>
<sequence length="448" mass="50874">MSMHDIEAVVECSVYCIDDSDLSLEEKRDLLYNLYNFQAQWDTGYTHFRVKDILLKYNYLFALPIEKHPDYAARKEEFDALVENDYAEWLTDDSFYDGNGDDDGCGCGHCGCGDKDADECSCDGDCECGGECSCDDDCECGGECSCEDGCECENHDDGCGCGNDCSCTTNTANPDNKNLFYCDAGSKTWQQLVDNGTLTGVQALPVKEMPLYDVILKVAALCRELEDADCAAQWYATLIGYELWDATDDDRAVLDEIAKILWTPAVFSALQNDFYFMRGLEGAKAELDEVPPIAKEWLTAYLDWEQKMEQDPNAILERVRALYVSYQLDDALVLTEKGLSIAPDNAFLRLYESIIHIMMMSVDPETKPEQYEPWMEKLSQLGEIKTDNPETDKVIQSHSLYYMAMAEVFRQNFDKALEIADKLKTVYEMKEADELLNFIDEFKKYLQE</sequence>
<accession>A0AAE4MJQ8</accession>
<organism evidence="1 2">
    <name type="scientific">Methanolapillus africanus</name>
    <dbReference type="NCBI Taxonomy" id="3028297"/>
    <lineage>
        <taxon>Archaea</taxon>
        <taxon>Methanobacteriati</taxon>
        <taxon>Methanobacteriota</taxon>
        <taxon>Stenosarchaea group</taxon>
        <taxon>Methanomicrobia</taxon>
        <taxon>Methanosarcinales</taxon>
        <taxon>Methanosarcinaceae</taxon>
        <taxon>Methanolapillus</taxon>
    </lineage>
</organism>
<dbReference type="EMBL" id="JAWDKD010000005">
    <property type="protein sequence ID" value="MDV0446418.1"/>
    <property type="molecule type" value="Genomic_DNA"/>
</dbReference>
<proteinExistence type="predicted"/>